<dbReference type="InterPro" id="IPR027417">
    <property type="entry name" value="P-loop_NTPase"/>
</dbReference>
<dbReference type="InterPro" id="IPR001806">
    <property type="entry name" value="Small_GTPase"/>
</dbReference>
<comment type="similarity">
    <text evidence="1">Belongs to the small GTPase superfamily. Ras family.</text>
</comment>
<keyword evidence="3" id="KW-0378">Hydrolase</keyword>
<dbReference type="AlphaFoldDB" id="A0AAV4IJP1"/>
<gene>
    <name evidence="5" type="ORF">ElyMa_003057900</name>
</gene>
<organism evidence="5 6">
    <name type="scientific">Elysia marginata</name>
    <dbReference type="NCBI Taxonomy" id="1093978"/>
    <lineage>
        <taxon>Eukaryota</taxon>
        <taxon>Metazoa</taxon>
        <taxon>Spiralia</taxon>
        <taxon>Lophotrochozoa</taxon>
        <taxon>Mollusca</taxon>
        <taxon>Gastropoda</taxon>
        <taxon>Heterobranchia</taxon>
        <taxon>Euthyneura</taxon>
        <taxon>Panpulmonata</taxon>
        <taxon>Sacoglossa</taxon>
        <taxon>Placobranchoidea</taxon>
        <taxon>Plakobranchidae</taxon>
        <taxon>Elysia</taxon>
    </lineage>
</organism>
<sequence length="265" mass="29092">MVVERLAGHLLGITGHPVLLSFLMKLGRIWRGVDDEMVFADSARCRRQRHGEILAGSANRALSSVLLCILGGGGDAYISYQTTVKHEDTPIKVDILDTSHQDECQPSCHDVYDADAFVVVYSITDVNTFKVAQDELGRIRSGATANAPILLLGNKLDFDHVRQVSVKEAQSTAEASSCLLVEVSAAEGHTPIIEKLHGLFQDAIASLCHRGRSVKRRKSLFENVSKKLGSVFRMRSLEDSGSAAAEVHKQKMMQVCYQTSNRRSV</sequence>
<reference evidence="5 6" key="1">
    <citation type="journal article" date="2021" name="Elife">
        <title>Chloroplast acquisition without the gene transfer in kleptoplastic sea slugs, Plakobranchus ocellatus.</title>
        <authorList>
            <person name="Maeda T."/>
            <person name="Takahashi S."/>
            <person name="Yoshida T."/>
            <person name="Shimamura S."/>
            <person name="Takaki Y."/>
            <person name="Nagai Y."/>
            <person name="Toyoda A."/>
            <person name="Suzuki Y."/>
            <person name="Arimoto A."/>
            <person name="Ishii H."/>
            <person name="Satoh N."/>
            <person name="Nishiyama T."/>
            <person name="Hasebe M."/>
            <person name="Maruyama T."/>
            <person name="Minagawa J."/>
            <person name="Obokata J."/>
            <person name="Shigenobu S."/>
        </authorList>
    </citation>
    <scope>NUCLEOTIDE SEQUENCE [LARGE SCALE GENOMIC DNA]</scope>
</reference>
<dbReference type="InterPro" id="IPR051065">
    <property type="entry name" value="Ras-related_GTPase"/>
</dbReference>
<comment type="caution">
    <text evidence="5">The sequence shown here is derived from an EMBL/GenBank/DDBJ whole genome shotgun (WGS) entry which is preliminary data.</text>
</comment>
<dbReference type="SMART" id="SM00173">
    <property type="entry name" value="RAS"/>
    <property type="match status" value="1"/>
</dbReference>
<evidence type="ECO:0000256" key="1">
    <source>
        <dbReference type="ARBA" id="ARBA00008344"/>
    </source>
</evidence>
<dbReference type="EMBL" id="BMAT01006328">
    <property type="protein sequence ID" value="GFS10307.1"/>
    <property type="molecule type" value="Genomic_DNA"/>
</dbReference>
<evidence type="ECO:0000313" key="6">
    <source>
        <dbReference type="Proteomes" id="UP000762676"/>
    </source>
</evidence>
<dbReference type="PROSITE" id="PS51419">
    <property type="entry name" value="RAB"/>
    <property type="match status" value="1"/>
</dbReference>
<accession>A0AAV4IJP1</accession>
<evidence type="ECO:0000256" key="3">
    <source>
        <dbReference type="ARBA" id="ARBA00022801"/>
    </source>
</evidence>
<evidence type="ECO:0000313" key="5">
    <source>
        <dbReference type="EMBL" id="GFS10307.1"/>
    </source>
</evidence>
<dbReference type="Pfam" id="PF00071">
    <property type="entry name" value="Ras"/>
    <property type="match status" value="1"/>
</dbReference>
<comment type="catalytic activity">
    <reaction evidence="4">
        <text>GTP + H2O = GDP + phosphate + H(+)</text>
        <dbReference type="Rhea" id="RHEA:19669"/>
        <dbReference type="ChEBI" id="CHEBI:15377"/>
        <dbReference type="ChEBI" id="CHEBI:15378"/>
        <dbReference type="ChEBI" id="CHEBI:37565"/>
        <dbReference type="ChEBI" id="CHEBI:43474"/>
        <dbReference type="ChEBI" id="CHEBI:58189"/>
        <dbReference type="EC" id="3.6.5.2"/>
    </reaction>
</comment>
<keyword evidence="6" id="KW-1185">Reference proteome</keyword>
<protein>
    <recommendedName>
        <fullName evidence="2">small monomeric GTPase</fullName>
        <ecNumber evidence="2">3.6.5.2</ecNumber>
    </recommendedName>
</protein>
<dbReference type="SUPFAM" id="SSF52540">
    <property type="entry name" value="P-loop containing nucleoside triphosphate hydrolases"/>
    <property type="match status" value="1"/>
</dbReference>
<dbReference type="Proteomes" id="UP000762676">
    <property type="component" value="Unassembled WGS sequence"/>
</dbReference>
<dbReference type="GO" id="GO:0005525">
    <property type="term" value="F:GTP binding"/>
    <property type="evidence" value="ECO:0007669"/>
    <property type="project" value="InterPro"/>
</dbReference>
<evidence type="ECO:0000256" key="4">
    <source>
        <dbReference type="ARBA" id="ARBA00048098"/>
    </source>
</evidence>
<dbReference type="PANTHER" id="PTHR45704">
    <property type="entry name" value="RAS-LIKE FAMILY MEMBER 11"/>
    <property type="match status" value="1"/>
</dbReference>
<dbReference type="Gene3D" id="3.40.50.300">
    <property type="entry name" value="P-loop containing nucleotide triphosphate hydrolases"/>
    <property type="match status" value="1"/>
</dbReference>
<evidence type="ECO:0000256" key="2">
    <source>
        <dbReference type="ARBA" id="ARBA00011984"/>
    </source>
</evidence>
<proteinExistence type="inferred from homology"/>
<name>A0AAV4IJP1_9GAST</name>
<dbReference type="SMART" id="SM00175">
    <property type="entry name" value="RAB"/>
    <property type="match status" value="1"/>
</dbReference>
<dbReference type="PROSITE" id="PS51421">
    <property type="entry name" value="RAS"/>
    <property type="match status" value="1"/>
</dbReference>
<dbReference type="EC" id="3.6.5.2" evidence="2"/>
<dbReference type="GO" id="GO:0003925">
    <property type="term" value="F:G protein activity"/>
    <property type="evidence" value="ECO:0007669"/>
    <property type="project" value="UniProtKB-EC"/>
</dbReference>